<evidence type="ECO:0000313" key="1">
    <source>
        <dbReference type="EMBL" id="MBO1361529.1"/>
    </source>
</evidence>
<dbReference type="Pfam" id="PF05135">
    <property type="entry name" value="Phage_connect_1"/>
    <property type="match status" value="1"/>
</dbReference>
<dbReference type="EMBL" id="JAFVMF010000024">
    <property type="protein sequence ID" value="MBO1361529.1"/>
    <property type="molecule type" value="Genomic_DNA"/>
</dbReference>
<organism evidence="1 2">
    <name type="scientific">Acetobacter sacchari</name>
    <dbReference type="NCBI Taxonomy" id="2661687"/>
    <lineage>
        <taxon>Bacteria</taxon>
        <taxon>Pseudomonadati</taxon>
        <taxon>Pseudomonadota</taxon>
        <taxon>Alphaproteobacteria</taxon>
        <taxon>Acetobacterales</taxon>
        <taxon>Acetobacteraceae</taxon>
        <taxon>Acetobacter</taxon>
    </lineage>
</organism>
<dbReference type="InterPro" id="IPR021146">
    <property type="entry name" value="Phage_gp6-like_head-tail"/>
</dbReference>
<evidence type="ECO:0000313" key="2">
    <source>
        <dbReference type="Proteomes" id="UP000664771"/>
    </source>
</evidence>
<keyword evidence="2" id="KW-1185">Reference proteome</keyword>
<gene>
    <name evidence="1" type="ORF">J2D73_17220</name>
</gene>
<name>A0ABS3M050_9PROT</name>
<accession>A0ABS3M050</accession>
<dbReference type="Proteomes" id="UP000664771">
    <property type="component" value="Unassembled WGS sequence"/>
</dbReference>
<sequence length="219" mass="22715">MRRTTPVGPPAPDAPLASLADLKADLGISDASQDARLALLLQDASSMALVYVGRPLIDRAWCDVIELGCEARQSDFVLGRYPVSAVTGLTIGATALDVDTVAALAINPEAGILYPPDDGSARCWMAARYVVTYRAGYTLDSVTADGTTVVRGTLPASIQRAVRLTAAALWHATGRDPLLKSESEQGVGSTSWDTSAAATGGMPQAAADILDAYRPAGVA</sequence>
<proteinExistence type="predicted"/>
<comment type="caution">
    <text evidence="1">The sequence shown here is derived from an EMBL/GenBank/DDBJ whole genome shotgun (WGS) entry which is preliminary data.</text>
</comment>
<protein>
    <submittedName>
        <fullName evidence="1">Phage head-tail connector protein</fullName>
    </submittedName>
</protein>
<dbReference type="RefSeq" id="WP_207883346.1">
    <property type="nucleotide sequence ID" value="NZ_JAFVMF010000024.1"/>
</dbReference>
<reference evidence="1 2" key="1">
    <citation type="submission" date="2021-03" db="EMBL/GenBank/DDBJ databases">
        <title>The complete genome sequence of Acetobacter sacchari TBRC 11175.</title>
        <authorList>
            <person name="Charoenyingcharoen P."/>
            <person name="Yukphan P."/>
        </authorList>
    </citation>
    <scope>NUCLEOTIDE SEQUENCE [LARGE SCALE GENOMIC DNA]</scope>
    <source>
        <strain evidence="1 2">TBRC 11175</strain>
    </source>
</reference>